<name>A0ABM0GK63_SACKO</name>
<accession>A0ABM0GK63</accession>
<protein>
    <submittedName>
        <fullName evidence="3">Protein SZT2-like</fullName>
    </submittedName>
</protein>
<dbReference type="RefSeq" id="XP_002731655.2">
    <property type="nucleotide sequence ID" value="XM_002731609.2"/>
</dbReference>
<evidence type="ECO:0000256" key="1">
    <source>
        <dbReference type="SAM" id="MobiDB-lite"/>
    </source>
</evidence>
<keyword evidence="2" id="KW-1185">Reference proteome</keyword>
<dbReference type="PANTHER" id="PTHR14918:SF3">
    <property type="entry name" value="KICSTOR COMPLEX PROTEIN SZT2"/>
    <property type="match status" value="1"/>
</dbReference>
<feature type="region of interest" description="Disordered" evidence="1">
    <location>
        <begin position="1105"/>
        <end position="1135"/>
    </location>
</feature>
<dbReference type="Proteomes" id="UP000694865">
    <property type="component" value="Unplaced"/>
</dbReference>
<evidence type="ECO:0000313" key="3">
    <source>
        <dbReference type="RefSeq" id="XP_002731655.2"/>
    </source>
</evidence>
<feature type="compositionally biased region" description="Basic residues" evidence="1">
    <location>
        <begin position="1112"/>
        <end position="1121"/>
    </location>
</feature>
<dbReference type="InterPro" id="IPR033228">
    <property type="entry name" value="SZT2"/>
</dbReference>
<evidence type="ECO:0000313" key="2">
    <source>
        <dbReference type="Proteomes" id="UP000694865"/>
    </source>
</evidence>
<dbReference type="PANTHER" id="PTHR14918">
    <property type="entry name" value="KICSTOR COMPLEX PROTEIN SZT2"/>
    <property type="match status" value="1"/>
</dbReference>
<proteinExistence type="predicted"/>
<dbReference type="GeneID" id="100376805"/>
<gene>
    <name evidence="3" type="primary">LOC100376805</name>
</gene>
<feature type="region of interest" description="Disordered" evidence="1">
    <location>
        <begin position="480"/>
        <end position="502"/>
    </location>
</feature>
<feature type="compositionally biased region" description="Polar residues" evidence="1">
    <location>
        <begin position="608"/>
        <end position="619"/>
    </location>
</feature>
<feature type="region of interest" description="Disordered" evidence="1">
    <location>
        <begin position="922"/>
        <end position="948"/>
    </location>
</feature>
<reference evidence="3" key="1">
    <citation type="submission" date="2025-08" db="UniProtKB">
        <authorList>
            <consortium name="RefSeq"/>
        </authorList>
    </citation>
    <scope>IDENTIFICATION</scope>
    <source>
        <tissue evidence="3">Testes</tissue>
    </source>
</reference>
<sequence length="1537" mass="174563">MMLLQDLNDTRICNPLLVAESDEDAWKQDNFLTLPGGMPRSKSDLEDLVDSYQANKGYLMDTMKFSPGHFACECKWQTHIAVHPRLKSGTTRMGPSRGIQAVRTILHQLNLAVSNRKNMFVYKETKGNNVFYLRLYESDNTSVYPAHVPLSPKSDSVSKASSLMSLVPDDQLSVNGSRRPSVRDSGLDTISVTSRTSSLSKEVCESIKIDVHGITEASSEISKDLVEVLKNRLDESTLDVIAMMMERNPLCKLASADVQFIQPRGEAPTTCIYFIVPQYWSSQMYAIGYYLRQNLQQFLHHPKYLDGNPENHFQAFSMKEKRHTDQEIPEKHVFIYHRPHSDGGKGLACIGLSMIDGVENTVNIISSPRPMVETQSDPITSSQFELYTSVDQYFPEPSQDRKAPGPTALIQLCIWERGNVDIPQLTNKLQLAMRYSLCDVIMEYKVLTTTLGYTESYSLGPSRAMSPTISPICTEISKGIGSSPDSLKQTLDPGSIKSGDTSLSTSPVNITYKRHGISMADVFSPVGTSEKPYFFRQQRSKSATPLSEQFSPPFLRKWIQPLKRSSSIAAPEGSMQKLLDAQMSCKSSRRPLYDPAAFQDSPKVSPAHSRSMSPMTISKSPKGKVEDISNVQEIEGQHQRRLLERIKYHQELAEGLRGVLHPIYRDTCVELLDWAYKLGVPSLHKMKASLTSRFSVDIAINEFLSLIRSVSSDVTLKVFQEMGDGFFYPIDLSKLVFPYSEDKSESSFSSPLATSSTSLPSQPGSTKKYIVIGRNMHQWRCTVDTGLPGDEIPNYPSLINQDTHKSFQRFDPLDPGLSTCGGEDERKLVVPRQRLLHMQVNDKTITLYTYNWSSELNGTLDKLGNRLFQWHNARSHLLQCIVNQKLGLFQHRNFGDLEDNKGKEMNPYCRSSDDIDKLVKRTAPPMREHSRRGPSSTMRSAPSHHIQPGVPVFDEILRDQVPVITMQRCSYGGIKDPVMRHGSQFMQIYAREKEEAERRLKLENLYLMWQQRGAHSNMAISDDSLEILKQSSRLVHYCATPLLFSPLWRQQVLINGSSTPARVLSSTSLYKQNVLEEPWHNELRLSFVQHYIQYLQNLGFVQVNTRPQSPKRSPRLSRRTQMRGGSAGGSTSSLDVKRLPEQSRLHLLSQSTKTLGPSYYLQKAVPGGIMLMELTFQDCHFLVKLHALEASRLPAGRAVNPQLSVLFTQECDKFKDLVHVHSFTYDFHLRYIQSYLTTRHCILKPSYHVTSFLSDFVRYYSPGPNFSRNHVCEGVMNFRSKHTAADILFEYMLKNCPTYGMKAMKMNKNMTDMESMDDTDYIMVAMTPRGGIFEDSDGIKHQDEFDISIIISLDKDQNTQPPQSEQQIISQVNTSSAYQSEAEKKKNMVLKYYVILTSRRDLFPKLTLTKQLGKLRSMDIPPKETTHGHLLILTQARTVRDKINIIVNQVEMHCRRDMLWERLLIQDAVDEDPKRKKKKGLESKEAAKDFCAVYKEAIEEEGCIHVPDSPNKILLACHEHVEYVVNTACYHMWASML</sequence>
<feature type="region of interest" description="Disordered" evidence="1">
    <location>
        <begin position="596"/>
        <end position="624"/>
    </location>
</feature>
<organism evidence="2 3">
    <name type="scientific">Saccoglossus kowalevskii</name>
    <name type="common">Acorn worm</name>
    <dbReference type="NCBI Taxonomy" id="10224"/>
    <lineage>
        <taxon>Eukaryota</taxon>
        <taxon>Metazoa</taxon>
        <taxon>Hemichordata</taxon>
        <taxon>Enteropneusta</taxon>
        <taxon>Harrimaniidae</taxon>
        <taxon>Saccoglossus</taxon>
    </lineage>
</organism>